<dbReference type="Pfam" id="PF04765">
    <property type="entry name" value="TOD1_MUCI70"/>
    <property type="match status" value="2"/>
</dbReference>
<dbReference type="PANTHER" id="PTHR12956">
    <property type="entry name" value="ALKALINE CERAMIDASE-RELATED"/>
    <property type="match status" value="1"/>
</dbReference>
<organism evidence="3 4">
    <name type="scientific">Arachis hypogaea</name>
    <name type="common">Peanut</name>
    <dbReference type="NCBI Taxonomy" id="3818"/>
    <lineage>
        <taxon>Eukaryota</taxon>
        <taxon>Viridiplantae</taxon>
        <taxon>Streptophyta</taxon>
        <taxon>Embryophyta</taxon>
        <taxon>Tracheophyta</taxon>
        <taxon>Spermatophyta</taxon>
        <taxon>Magnoliopsida</taxon>
        <taxon>eudicotyledons</taxon>
        <taxon>Gunneridae</taxon>
        <taxon>Pentapetalae</taxon>
        <taxon>rosids</taxon>
        <taxon>fabids</taxon>
        <taxon>Fabales</taxon>
        <taxon>Fabaceae</taxon>
        <taxon>Papilionoideae</taxon>
        <taxon>50 kb inversion clade</taxon>
        <taxon>dalbergioids sensu lato</taxon>
        <taxon>Dalbergieae</taxon>
        <taxon>Pterocarpus clade</taxon>
        <taxon>Arachis</taxon>
    </lineage>
</organism>
<reference evidence="3 4" key="1">
    <citation type="submission" date="2019-01" db="EMBL/GenBank/DDBJ databases">
        <title>Sequencing of cultivated peanut Arachis hypogaea provides insights into genome evolution and oil improvement.</title>
        <authorList>
            <person name="Chen X."/>
        </authorList>
    </citation>
    <scope>NUCLEOTIDE SEQUENCE [LARGE SCALE GENOMIC DNA]</scope>
    <source>
        <strain evidence="4">cv. Fuhuasheng</strain>
        <tissue evidence="3">Leaves</tissue>
    </source>
</reference>
<feature type="transmembrane region" description="Helical" evidence="1">
    <location>
        <begin position="72"/>
        <end position="92"/>
    </location>
</feature>
<dbReference type="PANTHER" id="PTHR12956:SF38">
    <property type="entry name" value="HEXOSYLTRANSFERASE MUCI70-RELATED"/>
    <property type="match status" value="1"/>
</dbReference>
<dbReference type="InterPro" id="IPR006852">
    <property type="entry name" value="TOD1_MUCI70"/>
</dbReference>
<gene>
    <name evidence="3" type="ORF">Ahy_A03g012083</name>
</gene>
<feature type="domain" description="TOD1/MUCI70 glycosyltransferase-like" evidence="2">
    <location>
        <begin position="41"/>
        <end position="85"/>
    </location>
</feature>
<dbReference type="InterPro" id="IPR048354">
    <property type="entry name" value="TOD1_MUCI70_glycTrfase_dom"/>
</dbReference>
<dbReference type="EMBL" id="SDMP01000003">
    <property type="protein sequence ID" value="RYR66139.1"/>
    <property type="molecule type" value="Genomic_DNA"/>
</dbReference>
<name>A0A445DSI9_ARAHY</name>
<evidence type="ECO:0000259" key="2">
    <source>
        <dbReference type="Pfam" id="PF04765"/>
    </source>
</evidence>
<keyword evidence="1" id="KW-0472">Membrane</keyword>
<evidence type="ECO:0000256" key="1">
    <source>
        <dbReference type="SAM" id="Phobius"/>
    </source>
</evidence>
<feature type="domain" description="TOD1/MUCI70 glycosyltransferase-like" evidence="2">
    <location>
        <begin position="97"/>
        <end position="130"/>
    </location>
</feature>
<protein>
    <recommendedName>
        <fullName evidence="2">TOD1/MUCI70 glycosyltransferase-like domain-containing protein</fullName>
    </recommendedName>
</protein>
<dbReference type="STRING" id="3818.A0A445DSI9"/>
<keyword evidence="1" id="KW-0812">Transmembrane</keyword>
<keyword evidence="4" id="KW-1185">Reference proteome</keyword>
<comment type="caution">
    <text evidence="3">The sequence shown here is derived from an EMBL/GenBank/DDBJ whole genome shotgun (WGS) entry which is preliminary data.</text>
</comment>
<evidence type="ECO:0000313" key="4">
    <source>
        <dbReference type="Proteomes" id="UP000289738"/>
    </source>
</evidence>
<accession>A0A445DSI9</accession>
<dbReference type="AlphaFoldDB" id="A0A445DSI9"/>
<sequence>MECLLSAVVTSSGIFKVLADCTCPVKGTLTTVYSWVVYVQHARFVRGAKPGHNTGFDIDEADILEMEKCNGVVVASAIFGLCNMIYAAFYYFKLKILTSSGKLGSCKMIGLWRIIVAHNLPYTDVRWTGKELILPC</sequence>
<proteinExistence type="predicted"/>
<keyword evidence="1" id="KW-1133">Transmembrane helix</keyword>
<dbReference type="Proteomes" id="UP000289738">
    <property type="component" value="Chromosome A03"/>
</dbReference>
<evidence type="ECO:0000313" key="3">
    <source>
        <dbReference type="EMBL" id="RYR66139.1"/>
    </source>
</evidence>